<dbReference type="EMBL" id="JAPDRK010000003">
    <property type="protein sequence ID" value="KAJ9613898.1"/>
    <property type="molecule type" value="Genomic_DNA"/>
</dbReference>
<comment type="caution">
    <text evidence="2">The sequence shown here is derived from an EMBL/GenBank/DDBJ whole genome shotgun (WGS) entry which is preliminary data.</text>
</comment>
<keyword evidence="3" id="KW-1185">Reference proteome</keyword>
<proteinExistence type="predicted"/>
<dbReference type="Proteomes" id="UP001172673">
    <property type="component" value="Unassembled WGS sequence"/>
</dbReference>
<keyword evidence="1" id="KW-0812">Transmembrane</keyword>
<organism evidence="2 3">
    <name type="scientific">Cladophialophora chaetospira</name>
    <dbReference type="NCBI Taxonomy" id="386627"/>
    <lineage>
        <taxon>Eukaryota</taxon>
        <taxon>Fungi</taxon>
        <taxon>Dikarya</taxon>
        <taxon>Ascomycota</taxon>
        <taxon>Pezizomycotina</taxon>
        <taxon>Eurotiomycetes</taxon>
        <taxon>Chaetothyriomycetidae</taxon>
        <taxon>Chaetothyriales</taxon>
        <taxon>Herpotrichiellaceae</taxon>
        <taxon>Cladophialophora</taxon>
    </lineage>
</organism>
<keyword evidence="1" id="KW-0472">Membrane</keyword>
<dbReference type="AlphaFoldDB" id="A0AA39CN38"/>
<name>A0AA39CN38_9EURO</name>
<feature type="transmembrane region" description="Helical" evidence="1">
    <location>
        <begin position="30"/>
        <end position="52"/>
    </location>
</feature>
<evidence type="ECO:0000256" key="1">
    <source>
        <dbReference type="SAM" id="Phobius"/>
    </source>
</evidence>
<reference evidence="2" key="1">
    <citation type="submission" date="2022-10" db="EMBL/GenBank/DDBJ databases">
        <title>Culturing micro-colonial fungi from biological soil crusts in the Mojave desert and describing Neophaeococcomyces mojavensis, and introducing the new genera and species Taxawa tesnikishii.</title>
        <authorList>
            <person name="Kurbessoian T."/>
            <person name="Stajich J.E."/>
        </authorList>
    </citation>
    <scope>NUCLEOTIDE SEQUENCE</scope>
    <source>
        <strain evidence="2">TK_41</strain>
    </source>
</reference>
<sequence length="84" mass="10284">MAWYLLPDDVLRPLHLLLLQNYGHAIFQEIFGFMFFFVAVAEGLFLAAYWTIEEFLLDGLDWWEEKLLYLAWWILLKTWKLRDR</sequence>
<keyword evidence="1" id="KW-1133">Transmembrane helix</keyword>
<evidence type="ECO:0000313" key="3">
    <source>
        <dbReference type="Proteomes" id="UP001172673"/>
    </source>
</evidence>
<evidence type="ECO:0000313" key="2">
    <source>
        <dbReference type="EMBL" id="KAJ9613898.1"/>
    </source>
</evidence>
<gene>
    <name evidence="2" type="ORF">H2200_002034</name>
</gene>
<protein>
    <submittedName>
        <fullName evidence="2">Uncharacterized protein</fullName>
    </submittedName>
</protein>
<accession>A0AA39CN38</accession>